<evidence type="ECO:0000313" key="2">
    <source>
        <dbReference type="EMBL" id="OHT93103.1"/>
    </source>
</evidence>
<dbReference type="OrthoDB" id="4722501at2"/>
<sequence length="267" mass="28352">MPDPQISEPRPTNWAAGRYQAVAERIAVIAAEVVTAADRIRPVRDSALVDLACGTGSAALAAAEAGAKVTGVDLTAELVAIAAERPGADAVRWVVADAAHTGLPDGGFDTVVSNMGIIFVEPTSLVAEVTRLLAPGGVFAFSTWVRDEAGSPFFTPIVETLGQPPASGYSPDQWGDLDVVQSRLDDRFDNVRFETGSHTWQFDSVESAVRFISDESPMHVDLLSRLDVATRDRLLDAFTGALSAATDDEGRVSFEAPYAVVTAHRRA</sequence>
<feature type="domain" description="Methyltransferase type 11" evidence="1">
    <location>
        <begin position="49"/>
        <end position="141"/>
    </location>
</feature>
<evidence type="ECO:0000313" key="3">
    <source>
        <dbReference type="Proteomes" id="UP000179636"/>
    </source>
</evidence>
<dbReference type="InterPro" id="IPR029063">
    <property type="entry name" value="SAM-dependent_MTases_sf"/>
</dbReference>
<comment type="caution">
    <text evidence="2">The sequence shown here is derived from an EMBL/GenBank/DDBJ whole genome shotgun (WGS) entry which is preliminary data.</text>
</comment>
<dbReference type="EMBL" id="MLHV01000026">
    <property type="protein sequence ID" value="OHT93103.1"/>
    <property type="molecule type" value="Genomic_DNA"/>
</dbReference>
<dbReference type="PANTHER" id="PTHR43591">
    <property type="entry name" value="METHYLTRANSFERASE"/>
    <property type="match status" value="1"/>
</dbReference>
<protein>
    <submittedName>
        <fullName evidence="2">SAM-dependent methyltransferase</fullName>
    </submittedName>
</protein>
<keyword evidence="2" id="KW-0489">Methyltransferase</keyword>
<dbReference type="GO" id="GO:0032259">
    <property type="term" value="P:methylation"/>
    <property type="evidence" value="ECO:0007669"/>
    <property type="project" value="UniProtKB-KW"/>
</dbReference>
<proteinExistence type="predicted"/>
<evidence type="ECO:0000259" key="1">
    <source>
        <dbReference type="Pfam" id="PF08241"/>
    </source>
</evidence>
<keyword evidence="3" id="KW-1185">Reference proteome</keyword>
<dbReference type="Proteomes" id="UP000179636">
    <property type="component" value="Unassembled WGS sequence"/>
</dbReference>
<reference evidence="2 3" key="1">
    <citation type="submission" date="2016-10" db="EMBL/GenBank/DDBJ databases">
        <title>Evaluation of Human, Animal and Environmental Mycobacterium chelonae Isolates by Core Genome Phylogenomic Analysis, Targeted Gene Comparison, and Anti-microbial Susceptibility Patterns: A Tale of Mistaken Identities.</title>
        <authorList>
            <person name="Fogelson S.B."/>
            <person name="Camus A.C."/>
            <person name="Lorenz W."/>
            <person name="Vasireddy R."/>
            <person name="Vasireddy S."/>
            <person name="Smith T."/>
            <person name="Brown-Elliott B.A."/>
            <person name="Wallace R.J.Jr."/>
            <person name="Hasan N.A."/>
            <person name="Reischl U."/>
            <person name="Sanchez S."/>
        </authorList>
    </citation>
    <scope>NUCLEOTIDE SEQUENCE [LARGE SCALE GENOMIC DNA]</scope>
    <source>
        <strain evidence="2 3">24999</strain>
    </source>
</reference>
<dbReference type="Pfam" id="PF08241">
    <property type="entry name" value="Methyltransf_11"/>
    <property type="match status" value="1"/>
</dbReference>
<dbReference type="AlphaFoldDB" id="A0A1S1JTA4"/>
<dbReference type="PANTHER" id="PTHR43591:SF24">
    <property type="entry name" value="2-METHOXY-6-POLYPRENYL-1,4-BENZOQUINOL METHYLASE, MITOCHONDRIAL"/>
    <property type="match status" value="1"/>
</dbReference>
<organism evidence="2 3">
    <name type="scientific">Mycobacterium syngnathidarum</name>
    <dbReference type="NCBI Taxonomy" id="1908205"/>
    <lineage>
        <taxon>Bacteria</taxon>
        <taxon>Bacillati</taxon>
        <taxon>Actinomycetota</taxon>
        <taxon>Actinomycetes</taxon>
        <taxon>Mycobacteriales</taxon>
        <taxon>Mycobacteriaceae</taxon>
        <taxon>Mycobacterium</taxon>
    </lineage>
</organism>
<gene>
    <name evidence="2" type="ORF">BKG61_23050</name>
</gene>
<dbReference type="STRING" id="1908205.BKG60_29080"/>
<dbReference type="Gene3D" id="3.40.50.150">
    <property type="entry name" value="Vaccinia Virus protein VP39"/>
    <property type="match status" value="1"/>
</dbReference>
<dbReference type="InterPro" id="IPR013216">
    <property type="entry name" value="Methyltransf_11"/>
</dbReference>
<dbReference type="CDD" id="cd02440">
    <property type="entry name" value="AdoMet_MTases"/>
    <property type="match status" value="1"/>
</dbReference>
<dbReference type="RefSeq" id="WP_065510022.1">
    <property type="nucleotide sequence ID" value="NZ_MLHV01000026.1"/>
</dbReference>
<dbReference type="GO" id="GO:0008757">
    <property type="term" value="F:S-adenosylmethionine-dependent methyltransferase activity"/>
    <property type="evidence" value="ECO:0007669"/>
    <property type="project" value="InterPro"/>
</dbReference>
<dbReference type="SUPFAM" id="SSF53335">
    <property type="entry name" value="S-adenosyl-L-methionine-dependent methyltransferases"/>
    <property type="match status" value="1"/>
</dbReference>
<name>A0A1S1JTA4_9MYCO</name>
<accession>A0A1S1JTA4</accession>
<keyword evidence="2" id="KW-0808">Transferase</keyword>